<dbReference type="STRING" id="560819.SAMN05428998_12189"/>
<feature type="domain" description="Glycosyl hydrolase family 13 catalytic" evidence="1">
    <location>
        <begin position="5"/>
        <end position="466"/>
    </location>
</feature>
<dbReference type="NCBIfam" id="TIGR02401">
    <property type="entry name" value="trehalose_TreY"/>
    <property type="match status" value="1"/>
</dbReference>
<dbReference type="Pfam" id="PF00128">
    <property type="entry name" value="Alpha-amylase"/>
    <property type="match status" value="1"/>
</dbReference>
<dbReference type="Gene3D" id="3.20.20.80">
    <property type="entry name" value="Glycosidases"/>
    <property type="match status" value="4"/>
</dbReference>
<dbReference type="EMBL" id="FWZX01000021">
    <property type="protein sequence ID" value="SMF57397.1"/>
    <property type="molecule type" value="Genomic_DNA"/>
</dbReference>
<dbReference type="GO" id="GO:0005992">
    <property type="term" value="P:trehalose biosynthetic process"/>
    <property type="evidence" value="ECO:0007669"/>
    <property type="project" value="TreeGrafter"/>
</dbReference>
<name>A0A1Y6CD03_9PROT</name>
<dbReference type="SMART" id="SM00642">
    <property type="entry name" value="Aamy"/>
    <property type="match status" value="1"/>
</dbReference>
<keyword evidence="3" id="KW-1185">Reference proteome</keyword>
<dbReference type="InterPro" id="IPR017853">
    <property type="entry name" value="GH"/>
</dbReference>
<dbReference type="Gene3D" id="3.30.1590.10">
    <property type="entry name" value="Maltooligosyl trehalose synthase, domain 2"/>
    <property type="match status" value="1"/>
</dbReference>
<evidence type="ECO:0000259" key="1">
    <source>
        <dbReference type="SMART" id="SM00642"/>
    </source>
</evidence>
<reference evidence="2 3" key="1">
    <citation type="submission" date="2017-04" db="EMBL/GenBank/DDBJ databases">
        <authorList>
            <person name="Afonso C.L."/>
            <person name="Miller P.J."/>
            <person name="Scott M.A."/>
            <person name="Spackman E."/>
            <person name="Goraichik I."/>
            <person name="Dimitrov K.M."/>
            <person name="Suarez D.L."/>
            <person name="Swayne D.E."/>
        </authorList>
    </citation>
    <scope>NUCLEOTIDE SEQUENCE [LARGE SCALE GENOMIC DNA]</scope>
    <source>
        <strain evidence="2 3">USBA 355</strain>
    </source>
</reference>
<dbReference type="PANTHER" id="PTHR10357:SF216">
    <property type="entry name" value="MALTOOLIGOSYL TREHALOSE SYNTHASE-RELATED"/>
    <property type="match status" value="1"/>
</dbReference>
<dbReference type="GO" id="GO:0030980">
    <property type="term" value="P:alpha-glucan catabolic process"/>
    <property type="evidence" value="ECO:0007669"/>
    <property type="project" value="TreeGrafter"/>
</dbReference>
<dbReference type="SUPFAM" id="SSF51445">
    <property type="entry name" value="(Trans)glycosidases"/>
    <property type="match status" value="1"/>
</dbReference>
<evidence type="ECO:0000313" key="2">
    <source>
        <dbReference type="EMBL" id="SMF57397.1"/>
    </source>
</evidence>
<dbReference type="InterPro" id="IPR012767">
    <property type="entry name" value="Trehalose_TreY"/>
</dbReference>
<evidence type="ECO:0000313" key="3">
    <source>
        <dbReference type="Proteomes" id="UP000192917"/>
    </source>
</evidence>
<gene>
    <name evidence="2" type="ORF">SAMN05428998_12189</name>
</gene>
<sequence>MTLPRATYRLQFREGMDFARAAALAPYWRQLGISHLYASPVFAAAAGSTHGYDVTDFNRIEPALGGEAGLRALAGALRREGLGLILDFVPNHMSATPDNPWWAELLEWGEASPTATFFDIDWAADKLLIPTLGAPYAEVLEAGELAFGLETATGRLLLRYHETALPLNPPSAATLLARSGDATLQGLASPLASALPESVEALRADLRRRLTEPGVPEAFRATLAALSQDRELVHAVHEAQVWRLVHWRAARDSLTYRRFFEITGLIGVRVEEPAVFDAVHGLLLRLVEEGLVQGLRLDHVDGLADPRSYLERLAAALPDGTYLVVEKILEDGETLPAAWPVAGTTGYEFIAALAAGLCDQAGLAALGEAYEAFVGRPLDLEDEVAAAKRQILTENLAAELATLVRQAAELAQRRLATRDFGEDSLRRAIIALVLAFPVYRSYVDEAGAGETDRRLIAGVAERAKQRPDVEEPRTVDFVVSLLLLEVEPEDSEDALRFTTRFQQTTGPIMAKALEDTVFYRQHRLIALNEVSGDPGLAEASAEAFHRAMLERRARQPHGLSATATHDTKRGEDARARLYALSEAPALWARAVGRWSTLNARLRSAVDEGPVPEPETEWLIYQTLLGAWPADLEPDDGAGLAALSDRITAFLEKALREAKLRTRWTAPDEPYEAAVRAFAEGLLDASEPTFLQDFVATTEPFRRAGAVNSLSQSLLKLTAPGIPDLYQGTEGWDLSLVDPDNRRPVAFGTLDARLEGLGERPLAELLADWRSGAIKQRVLQAGLAWRRARPQLFAEGDYGALRVVGAEADRVIAFARRHRDRAAVVVVPRRPLGLLHPELPAIPAAAWGDTAILLPEALQGRRFVDALSGAARQGAGSLPLRDLLDPLPLAALDAV</sequence>
<accession>A0A1Y6CD03</accession>
<proteinExistence type="predicted"/>
<dbReference type="PANTHER" id="PTHR10357">
    <property type="entry name" value="ALPHA-AMYLASE FAMILY MEMBER"/>
    <property type="match status" value="1"/>
</dbReference>
<protein>
    <submittedName>
        <fullName evidence="2">Maltooligosyl trehalose synthase</fullName>
    </submittedName>
</protein>
<organism evidence="2 3">
    <name type="scientific">Tistlia consotensis USBA 355</name>
    <dbReference type="NCBI Taxonomy" id="560819"/>
    <lineage>
        <taxon>Bacteria</taxon>
        <taxon>Pseudomonadati</taxon>
        <taxon>Pseudomonadota</taxon>
        <taxon>Alphaproteobacteria</taxon>
        <taxon>Rhodospirillales</taxon>
        <taxon>Rhodovibrionaceae</taxon>
        <taxon>Tistlia</taxon>
    </lineage>
</organism>
<dbReference type="InterPro" id="IPR006047">
    <property type="entry name" value="GH13_cat_dom"/>
</dbReference>
<dbReference type="AlphaFoldDB" id="A0A1Y6CD03"/>
<dbReference type="RefSeq" id="WP_085124821.1">
    <property type="nucleotide sequence ID" value="NZ_FWZX01000021.1"/>
</dbReference>
<dbReference type="CDD" id="cd11336">
    <property type="entry name" value="AmyAc_MTSase"/>
    <property type="match status" value="1"/>
</dbReference>
<dbReference type="Proteomes" id="UP000192917">
    <property type="component" value="Unassembled WGS sequence"/>
</dbReference>
<dbReference type="GO" id="GO:0047470">
    <property type="term" value="F:(1,4)-alpha-D-glucan 1-alpha-D-glucosylmutase activity"/>
    <property type="evidence" value="ECO:0007669"/>
    <property type="project" value="TreeGrafter"/>
</dbReference>